<evidence type="ECO:0000313" key="1">
    <source>
        <dbReference type="EMBL" id="KAG5560232.1"/>
    </source>
</evidence>
<protein>
    <recommendedName>
        <fullName evidence="3">Secreted protein</fullName>
    </recommendedName>
</protein>
<accession>A0AAV6L8D9</accession>
<dbReference type="EMBL" id="JACTNZ010000002">
    <property type="protein sequence ID" value="KAG5560232.1"/>
    <property type="molecule type" value="Genomic_DNA"/>
</dbReference>
<reference evidence="1" key="1">
    <citation type="submission" date="2020-08" db="EMBL/GenBank/DDBJ databases">
        <title>Plant Genome Project.</title>
        <authorList>
            <person name="Zhang R.-G."/>
        </authorList>
    </citation>
    <scope>NUCLEOTIDE SEQUENCE</scope>
    <source>
        <strain evidence="1">WSP0</strain>
        <tissue evidence="1">Leaf</tissue>
    </source>
</reference>
<gene>
    <name evidence="1" type="ORF">RHGRI_003502</name>
</gene>
<dbReference type="Proteomes" id="UP000823749">
    <property type="component" value="Chromosome 2"/>
</dbReference>
<comment type="caution">
    <text evidence="1">The sequence shown here is derived from an EMBL/GenBank/DDBJ whole genome shotgun (WGS) entry which is preliminary data.</text>
</comment>
<sequence>MPFFGPALRGRWRICWILNGRWHWLRARSLVTRDVIANTAASLVPNTNCSNSVVWALHSSGSFTTKSACQAIRTKFPLGYALGDPSKCNVVFG</sequence>
<proteinExistence type="predicted"/>
<name>A0AAV6L8D9_9ERIC</name>
<keyword evidence="2" id="KW-1185">Reference proteome</keyword>
<dbReference type="AlphaFoldDB" id="A0AAV6L8D9"/>
<organism evidence="1 2">
    <name type="scientific">Rhododendron griersonianum</name>
    <dbReference type="NCBI Taxonomy" id="479676"/>
    <lineage>
        <taxon>Eukaryota</taxon>
        <taxon>Viridiplantae</taxon>
        <taxon>Streptophyta</taxon>
        <taxon>Embryophyta</taxon>
        <taxon>Tracheophyta</taxon>
        <taxon>Spermatophyta</taxon>
        <taxon>Magnoliopsida</taxon>
        <taxon>eudicotyledons</taxon>
        <taxon>Gunneridae</taxon>
        <taxon>Pentapetalae</taxon>
        <taxon>asterids</taxon>
        <taxon>Ericales</taxon>
        <taxon>Ericaceae</taxon>
        <taxon>Ericoideae</taxon>
        <taxon>Rhodoreae</taxon>
        <taxon>Rhododendron</taxon>
    </lineage>
</organism>
<evidence type="ECO:0008006" key="3">
    <source>
        <dbReference type="Google" id="ProtNLM"/>
    </source>
</evidence>
<evidence type="ECO:0000313" key="2">
    <source>
        <dbReference type="Proteomes" id="UP000823749"/>
    </source>
</evidence>